<organism evidence="6 7">
    <name type="scientific">Psychroserpens ponticola</name>
    <dbReference type="NCBI Taxonomy" id="2932268"/>
    <lineage>
        <taxon>Bacteria</taxon>
        <taxon>Pseudomonadati</taxon>
        <taxon>Bacteroidota</taxon>
        <taxon>Flavobacteriia</taxon>
        <taxon>Flavobacteriales</taxon>
        <taxon>Flavobacteriaceae</taxon>
        <taxon>Psychroserpens</taxon>
    </lineage>
</organism>
<dbReference type="Pfam" id="PF00593">
    <property type="entry name" value="TonB_dep_Rec_b-barrel"/>
    <property type="match status" value="1"/>
</dbReference>
<dbReference type="InterPro" id="IPR036942">
    <property type="entry name" value="Beta-barrel_TonB_sf"/>
</dbReference>
<dbReference type="Pfam" id="PF16344">
    <property type="entry name" value="FecR_C"/>
    <property type="match status" value="1"/>
</dbReference>
<dbReference type="InterPro" id="IPR032508">
    <property type="entry name" value="FecR_C"/>
</dbReference>
<dbReference type="Gene3D" id="2.40.170.20">
    <property type="entry name" value="TonB-dependent receptor, beta-barrel domain"/>
    <property type="match status" value="2"/>
</dbReference>
<evidence type="ECO:0000256" key="3">
    <source>
        <dbReference type="ARBA" id="ARBA00023237"/>
    </source>
</evidence>
<evidence type="ECO:0000259" key="4">
    <source>
        <dbReference type="Pfam" id="PF00593"/>
    </source>
</evidence>
<evidence type="ECO:0000256" key="1">
    <source>
        <dbReference type="ARBA" id="ARBA00004442"/>
    </source>
</evidence>
<comment type="subcellular location">
    <subcellularLocation>
        <location evidence="1">Cell outer membrane</location>
    </subcellularLocation>
</comment>
<evidence type="ECO:0000259" key="5">
    <source>
        <dbReference type="Pfam" id="PF16344"/>
    </source>
</evidence>
<evidence type="ECO:0000313" key="6">
    <source>
        <dbReference type="EMBL" id="WCO02621.1"/>
    </source>
</evidence>
<keyword evidence="2" id="KW-0472">Membrane</keyword>
<dbReference type="Proteomes" id="UP001202717">
    <property type="component" value="Chromosome"/>
</dbReference>
<keyword evidence="3" id="KW-0998">Cell outer membrane</keyword>
<evidence type="ECO:0000256" key="2">
    <source>
        <dbReference type="ARBA" id="ARBA00023136"/>
    </source>
</evidence>
<accession>A0ABY7RZP2</accession>
<proteinExistence type="predicted"/>
<feature type="domain" description="Protein FecR C-terminal" evidence="5">
    <location>
        <begin position="17"/>
        <end position="86"/>
    </location>
</feature>
<evidence type="ECO:0000313" key="7">
    <source>
        <dbReference type="Proteomes" id="UP001202717"/>
    </source>
</evidence>
<feature type="domain" description="TonB-dependent receptor-like beta-barrel" evidence="4">
    <location>
        <begin position="289"/>
        <end position="720"/>
    </location>
</feature>
<dbReference type="Gene3D" id="3.55.50.30">
    <property type="match status" value="1"/>
</dbReference>
<keyword evidence="7" id="KW-1185">Reference proteome</keyword>
<reference evidence="6 7" key="1">
    <citation type="submission" date="2023-01" db="EMBL/GenBank/DDBJ databases">
        <title>Psychroserpens ponticola sp. nov., isolated from seawater.</title>
        <authorList>
            <person name="Kristyanto S."/>
            <person name="Jung J."/>
            <person name="Kim J.M."/>
            <person name="Jeon C.O."/>
        </authorList>
    </citation>
    <scope>NUCLEOTIDE SEQUENCE [LARGE SCALE GENOMIC DNA]</scope>
    <source>
        <strain evidence="6 7">MSW6</strain>
    </source>
</reference>
<dbReference type="RefSeq" id="WP_249995388.1">
    <property type="nucleotide sequence ID" value="NZ_CP116221.1"/>
</dbReference>
<sequence length="761" mass="87574">MVILPHLAFSQEEAKFYISFNSETLQSAFETIEDVYNVRFSYYDNLLADKTISLNKEKRSLHQVLSEIEILTNLKFEIINDRYIIINNNNNNNAETDIQELEKVVINSFLTKGISKRKDGTYKINPRSLGILPGLTEPDVLESIQLLPGVVSPNETASGFLVRGGKIDQNRIIWDGINIYHKGHLFGMISPFNPNATKTVTFINKGSHPRYGERASSVISMTTNSKIEDELKAQIGFNGINADANFDAPLIKNKLSVQASVRSSYTNIYQSVTFDRLAEKVFESTKIENGDNPNNNFSFLDFNIKLNFKPNANNTLFVSLISIDNQLDYTVNHSNRNEMFNDRMSIKNKGYSFGWNKQWNANLTQQVSAYLSDYELNYNYITTLDNQQISDFEKRNLIYDSGISTELQQKINNNNSVTFGYQYVLKDVGYAFKNSSNLEFILDQDESKVQAHNLYANYEYKNPKFFDVSLGGRITYFDELEAYRFEPRLLIYKSLFKNVKLQMSGEIKNQIISEIDETIISDLSLENRLWRLANGNNFPIINSKQVSLGFIFTNNGWTFDIDNYYKTLDNIMALSFGFLNPENSQFNLGEQTIYGIDLFLRKRFNGFNSWVSYSFNNSESKYRNLNNDKAFESRSNVIHSVSTSLSYKISKLQIALGWRWQTGKPFTGSHLGTNGLEFNQGINTKRLPDYHRLDFSSTYAFNFSEASKLKGKVGFSIRNVYNRNNLISKEYIGNNDFNNEIQVIDKFSLGFTPNVLFRVYW</sequence>
<name>A0ABY7RZP2_9FLAO</name>
<dbReference type="InterPro" id="IPR000531">
    <property type="entry name" value="Beta-barrel_TonB"/>
</dbReference>
<dbReference type="EMBL" id="CP116221">
    <property type="protein sequence ID" value="WCO02621.1"/>
    <property type="molecule type" value="Genomic_DNA"/>
</dbReference>
<gene>
    <name evidence="6" type="ORF">MUN68_003785</name>
</gene>
<protein>
    <submittedName>
        <fullName evidence="6">DUF4974 domain-containing protein</fullName>
    </submittedName>
</protein>
<dbReference type="SUPFAM" id="SSF56935">
    <property type="entry name" value="Porins"/>
    <property type="match status" value="1"/>
</dbReference>